<dbReference type="Gene3D" id="2.60.450.10">
    <property type="entry name" value="Lipopolysaccharide (LPS) transport protein A like domain"/>
    <property type="match status" value="1"/>
</dbReference>
<dbReference type="RefSeq" id="WP_045580147.1">
    <property type="nucleotide sequence ID" value="NZ_CP012401.1"/>
</dbReference>
<reference evidence="10 11" key="2">
    <citation type="journal article" date="2016" name="Genome Announc.">
        <title>Complete Genome Sequence of a Strain of Azospirillum thiophilum Isolated from a Sulfide Spring.</title>
        <authorList>
            <person name="Fomenkov A."/>
            <person name="Vincze T."/>
            <person name="Grabovich M."/>
            <person name="Anton B.P."/>
            <person name="Dubinina G."/>
            <person name="Orlova M."/>
            <person name="Belousova E."/>
            <person name="Roberts R.J."/>
        </authorList>
    </citation>
    <scope>NUCLEOTIDE SEQUENCE [LARGE SCALE GENOMIC DNA]</scope>
    <source>
        <strain evidence="10 11">BV-S</strain>
    </source>
</reference>
<keyword evidence="6" id="KW-1133">Transmembrane helix</keyword>
<name>A0AAC9EXG9_9PROT</name>
<evidence type="ECO:0000256" key="5">
    <source>
        <dbReference type="SAM" id="MobiDB-lite"/>
    </source>
</evidence>
<evidence type="ECO:0000313" key="11">
    <source>
        <dbReference type="Proteomes" id="UP000069935"/>
    </source>
</evidence>
<comment type="function">
    <text evidence="4">Involved in the assembly of lipopolysaccharide (LPS) at the surface of the outer membrane.</text>
</comment>
<dbReference type="GO" id="GO:0043165">
    <property type="term" value="P:Gram-negative-bacterium-type cell outer membrane assembly"/>
    <property type="evidence" value="ECO:0007669"/>
    <property type="project" value="UniProtKB-UniRule"/>
</dbReference>
<dbReference type="GO" id="GO:0009279">
    <property type="term" value="C:cell outer membrane"/>
    <property type="evidence" value="ECO:0007669"/>
    <property type="project" value="UniProtKB-SubCell"/>
</dbReference>
<evidence type="ECO:0000259" key="9">
    <source>
        <dbReference type="Pfam" id="PF19838"/>
    </source>
</evidence>
<comment type="subunit">
    <text evidence="4">Component of the lipopolysaccharide transport and assembly complex.</text>
</comment>
<organism evidence="10 11">
    <name type="scientific">Azospirillum thiophilum</name>
    <dbReference type="NCBI Taxonomy" id="528244"/>
    <lineage>
        <taxon>Bacteria</taxon>
        <taxon>Pseudomonadati</taxon>
        <taxon>Pseudomonadota</taxon>
        <taxon>Alphaproteobacteria</taxon>
        <taxon>Rhodospirillales</taxon>
        <taxon>Azospirillaceae</taxon>
        <taxon>Azospirillum</taxon>
    </lineage>
</organism>
<protein>
    <recommendedName>
        <fullName evidence="4">LPS-assembly protein LptD</fullName>
    </recommendedName>
</protein>
<sequence length="790" mass="86853">MSKHVSRRARAKAPTAANPILRSGIVGLMVACGVAAVDLALPDTANAQSSNGQPSNGQAPGAKPAAAPAANGTGSPRASQDPVLLTADQVTFDEVNSLVTASGNVELAQGKRSVRADKITYDQKTKIVTATGKIRLVEPSGDIIFADYAELTDDMKDVFIENIRVLMTDNGRVAGNEGERREGRLTRINRGVYSPCDLCKEDPTRPPLWQIRAVRIVHDNEEHEVRYKDATMEIFGIPVGYTPYLSHPDPSVDRKSGFLTPSFGNDSNMGAILKTHYYWDIAPDQDATFDLHYYSQEGPLLGGQYRKRFENGRLELEGAITRGDVANSTTVPKETRNRGYIAARGLFDIDETWRAGFDIKRASDPTFLRRYYGFREDYLTSKAYVEGFRGRNYAAVTAYSFQDMRYGNTIPEPVTLPYAQYNALGEPGSLLGGRWSFDTSLLAVSRLKNGGPDTQRIMAQPGWERNIVSNAGFVTNLSGSVLIAGYTAQQFNTADPSSRGDDNASRFRFFPQGQATVRYPFVRYGESSSQLVEPIGQLTVAPKLSNSKVFPNEDSLDIEFDDVNLLQPNRFTGIDRLDDGMRFTYGIRTAIYGNSQGSASLFLGQSHRLTDSSVGFTGGSGLEDRVSDYVGRLDLQPADWLDVNYGFRIDHETLKPRRHSLNASAGVPLLRLSTAYTYVDQTTSRTAVTRNRVEQANFGLSSQLTNYWNLGIGHTQAMEPQPGPRSSVAILTYSDECLIFQTVAQRDYTISTTGEKDGNTIFFRLVFKNVGEFKSPGLNASFLGGGSSNQ</sequence>
<dbReference type="Pfam" id="PF19838">
    <property type="entry name" value="LptD_2"/>
    <property type="match status" value="1"/>
</dbReference>
<dbReference type="Pfam" id="PF04453">
    <property type="entry name" value="LptD"/>
    <property type="match status" value="1"/>
</dbReference>
<dbReference type="KEGG" id="ati:AL072_11880"/>
<keyword evidence="3 4" id="KW-0998">Cell outer membrane</keyword>
<keyword evidence="1 4" id="KW-0732">Signal</keyword>
<dbReference type="HAMAP" id="MF_01411">
    <property type="entry name" value="LPS_assembly_LptD"/>
    <property type="match status" value="1"/>
</dbReference>
<evidence type="ECO:0000313" key="10">
    <source>
        <dbReference type="EMBL" id="ALG71499.1"/>
    </source>
</evidence>
<evidence type="ECO:0000256" key="6">
    <source>
        <dbReference type="SAM" id="Phobius"/>
    </source>
</evidence>
<feature type="compositionally biased region" description="Polar residues" evidence="5">
    <location>
        <begin position="46"/>
        <end position="56"/>
    </location>
</feature>
<keyword evidence="11" id="KW-1185">Reference proteome</keyword>
<dbReference type="Pfam" id="PF03968">
    <property type="entry name" value="LptD_N"/>
    <property type="match status" value="1"/>
</dbReference>
<reference evidence="11" key="1">
    <citation type="submission" date="2015-08" db="EMBL/GenBank/DDBJ databases">
        <title>Complete Genome Sequence of Azospirillum thiophilum BV-S.</title>
        <authorList>
            <person name="Fomenkov A."/>
            <person name="Vincze T."/>
            <person name="Grabovich M."/>
            <person name="Dubinina G."/>
            <person name="Orlova M."/>
            <person name="Belousova E."/>
            <person name="Roberts R.J."/>
        </authorList>
    </citation>
    <scope>NUCLEOTIDE SEQUENCE [LARGE SCALE GENOMIC DNA]</scope>
    <source>
        <strain evidence="11">BV-S</strain>
    </source>
</reference>
<feature type="region of interest" description="Disordered" evidence="5">
    <location>
        <begin position="46"/>
        <end position="80"/>
    </location>
</feature>
<comment type="caution">
    <text evidence="4">Lacks conserved residue(s) required for the propagation of feature annotation.</text>
</comment>
<evidence type="ECO:0000256" key="3">
    <source>
        <dbReference type="ARBA" id="ARBA00023237"/>
    </source>
</evidence>
<evidence type="ECO:0000256" key="1">
    <source>
        <dbReference type="ARBA" id="ARBA00022729"/>
    </source>
</evidence>
<dbReference type="InterPro" id="IPR020889">
    <property type="entry name" value="LipoPS_assembly_LptD"/>
</dbReference>
<dbReference type="GO" id="GO:1990351">
    <property type="term" value="C:transporter complex"/>
    <property type="evidence" value="ECO:0007669"/>
    <property type="project" value="TreeGrafter"/>
</dbReference>
<feature type="domain" description="LptD C-terminal" evidence="8">
    <location>
        <begin position="336"/>
        <end position="708"/>
    </location>
</feature>
<dbReference type="AlphaFoldDB" id="A0AAC9EXG9"/>
<keyword evidence="2 4" id="KW-0472">Membrane</keyword>
<dbReference type="InterPro" id="IPR045659">
    <property type="entry name" value="LptD_2"/>
</dbReference>
<feature type="compositionally biased region" description="Low complexity" evidence="5">
    <location>
        <begin position="57"/>
        <end position="76"/>
    </location>
</feature>
<dbReference type="InterPro" id="IPR007543">
    <property type="entry name" value="LptD_C"/>
</dbReference>
<dbReference type="PANTHER" id="PTHR30189:SF1">
    <property type="entry name" value="LPS-ASSEMBLY PROTEIN LPTD"/>
    <property type="match status" value="1"/>
</dbReference>
<accession>A0AAC9EXG9</accession>
<feature type="domain" description="LPS-assembly protein LptD central" evidence="9">
    <location>
        <begin position="230"/>
        <end position="319"/>
    </location>
</feature>
<feature type="domain" description="Organic solvent tolerance-like N-terminal" evidence="7">
    <location>
        <begin position="86"/>
        <end position="131"/>
    </location>
</feature>
<evidence type="ECO:0000259" key="7">
    <source>
        <dbReference type="Pfam" id="PF03968"/>
    </source>
</evidence>
<dbReference type="EMBL" id="CP012401">
    <property type="protein sequence ID" value="ALG71499.1"/>
    <property type="molecule type" value="Genomic_DNA"/>
</dbReference>
<gene>
    <name evidence="4" type="primary">lptD</name>
    <name evidence="10" type="ORF">AL072_11880</name>
</gene>
<dbReference type="GO" id="GO:0015920">
    <property type="term" value="P:lipopolysaccharide transport"/>
    <property type="evidence" value="ECO:0007669"/>
    <property type="project" value="InterPro"/>
</dbReference>
<dbReference type="InterPro" id="IPR050218">
    <property type="entry name" value="LptD"/>
</dbReference>
<proteinExistence type="inferred from homology"/>
<evidence type="ECO:0000256" key="4">
    <source>
        <dbReference type="HAMAP-Rule" id="MF_01411"/>
    </source>
</evidence>
<comment type="similarity">
    <text evidence="4">Belongs to the LptD family.</text>
</comment>
<evidence type="ECO:0000259" key="8">
    <source>
        <dbReference type="Pfam" id="PF04453"/>
    </source>
</evidence>
<dbReference type="InterPro" id="IPR005653">
    <property type="entry name" value="OstA-like_N"/>
</dbReference>
<keyword evidence="6" id="KW-0812">Transmembrane</keyword>
<feature type="transmembrane region" description="Helical" evidence="6">
    <location>
        <begin position="20"/>
        <end position="41"/>
    </location>
</feature>
<comment type="subcellular location">
    <subcellularLocation>
        <location evidence="4">Cell outer membrane</location>
    </subcellularLocation>
</comment>
<evidence type="ECO:0000256" key="2">
    <source>
        <dbReference type="ARBA" id="ARBA00023136"/>
    </source>
</evidence>
<dbReference type="Proteomes" id="UP000069935">
    <property type="component" value="Chromosome 1"/>
</dbReference>
<dbReference type="PANTHER" id="PTHR30189">
    <property type="entry name" value="LPS-ASSEMBLY PROTEIN"/>
    <property type="match status" value="1"/>
</dbReference>